<dbReference type="GO" id="GO:0005634">
    <property type="term" value="C:nucleus"/>
    <property type="evidence" value="ECO:0007669"/>
    <property type="project" value="UniProtKB-SubCell"/>
</dbReference>
<keyword evidence="7" id="KW-0539">Nucleus</keyword>
<evidence type="ECO:0000259" key="9">
    <source>
        <dbReference type="Pfam" id="PF20451"/>
    </source>
</evidence>
<comment type="caution">
    <text evidence="11">The sequence shown here is derived from an EMBL/GenBank/DDBJ whole genome shotgun (WGS) entry which is preliminary data.</text>
</comment>
<dbReference type="AlphaFoldDB" id="A0A8J5LG15"/>
<dbReference type="Pfam" id="PF07887">
    <property type="entry name" value="Calmodulin_bind"/>
    <property type="match status" value="1"/>
</dbReference>
<dbReference type="PANTHER" id="PTHR31713">
    <property type="entry name" value="OS02G0177800 PROTEIN"/>
    <property type="match status" value="1"/>
</dbReference>
<reference evidence="11 12" key="1">
    <citation type="submission" date="2020-08" db="EMBL/GenBank/DDBJ databases">
        <title>Plant Genome Project.</title>
        <authorList>
            <person name="Zhang R.-G."/>
        </authorList>
    </citation>
    <scope>NUCLEOTIDE SEQUENCE [LARGE SCALE GENOMIC DNA]</scope>
    <source>
        <tissue evidence="11">Rhizome</tissue>
    </source>
</reference>
<evidence type="ECO:0000259" key="10">
    <source>
        <dbReference type="Pfam" id="PF20452"/>
    </source>
</evidence>
<comment type="similarity">
    <text evidence="2">Belongs to the plant ACBP60 protein family.</text>
</comment>
<keyword evidence="3" id="KW-0805">Transcription regulation</keyword>
<dbReference type="GO" id="GO:0003700">
    <property type="term" value="F:DNA-binding transcription factor activity"/>
    <property type="evidence" value="ECO:0007669"/>
    <property type="project" value="TreeGrafter"/>
</dbReference>
<dbReference type="GO" id="GO:0005516">
    <property type="term" value="F:calmodulin binding"/>
    <property type="evidence" value="ECO:0007669"/>
    <property type="project" value="InterPro"/>
</dbReference>
<accession>A0A8J5LG15</accession>
<protein>
    <recommendedName>
        <fullName evidence="13">Calmodulin-binding protein</fullName>
    </recommendedName>
</protein>
<keyword evidence="12" id="KW-1185">Reference proteome</keyword>
<evidence type="ECO:0000256" key="7">
    <source>
        <dbReference type="ARBA" id="ARBA00023242"/>
    </source>
</evidence>
<keyword evidence="6" id="KW-0804">Transcription</keyword>
<dbReference type="EMBL" id="JACMSC010000006">
    <property type="protein sequence ID" value="KAG6517412.1"/>
    <property type="molecule type" value="Genomic_DNA"/>
</dbReference>
<feature type="domain" description="Calmodulin binding protein C-terminal" evidence="10">
    <location>
        <begin position="368"/>
        <end position="421"/>
    </location>
</feature>
<organism evidence="11 12">
    <name type="scientific">Zingiber officinale</name>
    <name type="common">Ginger</name>
    <name type="synonym">Amomum zingiber</name>
    <dbReference type="NCBI Taxonomy" id="94328"/>
    <lineage>
        <taxon>Eukaryota</taxon>
        <taxon>Viridiplantae</taxon>
        <taxon>Streptophyta</taxon>
        <taxon>Embryophyta</taxon>
        <taxon>Tracheophyta</taxon>
        <taxon>Spermatophyta</taxon>
        <taxon>Magnoliopsida</taxon>
        <taxon>Liliopsida</taxon>
        <taxon>Zingiberales</taxon>
        <taxon>Zingiberaceae</taxon>
        <taxon>Zingiber</taxon>
    </lineage>
</organism>
<sequence length="631" mass="71696">MDHDTDRVGLWKGDRRRPVARLKIPISLRFLLRSPHHVYKRAEGALRLRHFHLFGVQATMASSKRPLSEGGDIGEGSGRLKRSRSLFTGRDANCPRISLPVLTREDLLPRRAMQEVRPLLTDSAPPVPRYQLRFQNCLPPCVYTCHEIMAKDKDPLQISLVDTATGDCVASGPLSSENIMVLVLDGHFCGTKQKDKKEFENHIVHQRVDKGPLLKGKLVIQLTGGVGYLQDISFTDNSSRRPSKKFRLAVCCETEGIEEGISNPFRVKEHRSYRKSISFLFLLNEKHHPPKLTDQVWNLVNIRKDGVYHRRLTAAGILNVQQFLQALSVDPENLRRLLQNGSLPKRRIPDKEWEAIITNAQECFPGDQLYSYDVGQDSTLIFNSVYLLLGAKVNGRYHDIKNLNATDKAFLKKLQRQAFEYQESIKLDDMCIQEFSDLVTASISLSVPCPQCSVEASRQVKLFESFAPPYSQLGHTNQEDTSEQFHPLTIPPTHAAFPGQNLEELGSSCFSDYVQPEVDSSMPDIYIPDVFQLEDLMDDQSEINNHPGFFAVSSEHGYPRRLSFSSLSDNEIDEFLRELEQSDPIVRSTRKWVKLLAVLKWGLFAYISARKLGNTSDHPIIPTMDNRRTIM</sequence>
<evidence type="ECO:0008006" key="13">
    <source>
        <dbReference type="Google" id="ProtNLM"/>
    </source>
</evidence>
<evidence type="ECO:0000256" key="5">
    <source>
        <dbReference type="ARBA" id="ARBA00023159"/>
    </source>
</evidence>
<evidence type="ECO:0000256" key="6">
    <source>
        <dbReference type="ARBA" id="ARBA00023163"/>
    </source>
</evidence>
<dbReference type="InterPro" id="IPR012416">
    <property type="entry name" value="CBP60"/>
</dbReference>
<dbReference type="PANTHER" id="PTHR31713:SF43">
    <property type="entry name" value="CALMODULIN-BINDING PROTEIN 60 G"/>
    <property type="match status" value="1"/>
</dbReference>
<feature type="domain" description="Calmodulin binding protein-like N-terminal" evidence="8">
    <location>
        <begin position="130"/>
        <end position="270"/>
    </location>
</feature>
<gene>
    <name evidence="11" type="ORF">ZIOFF_020802</name>
</gene>
<evidence type="ECO:0000313" key="11">
    <source>
        <dbReference type="EMBL" id="KAG6517412.1"/>
    </source>
</evidence>
<evidence type="ECO:0000259" key="8">
    <source>
        <dbReference type="Pfam" id="PF07887"/>
    </source>
</evidence>
<evidence type="ECO:0000256" key="1">
    <source>
        <dbReference type="ARBA" id="ARBA00004123"/>
    </source>
</evidence>
<evidence type="ECO:0000256" key="4">
    <source>
        <dbReference type="ARBA" id="ARBA00023125"/>
    </source>
</evidence>
<dbReference type="InterPro" id="IPR046830">
    <property type="entry name" value="Calmod_bind_M"/>
</dbReference>
<evidence type="ECO:0000256" key="3">
    <source>
        <dbReference type="ARBA" id="ARBA00023015"/>
    </source>
</evidence>
<comment type="subcellular location">
    <subcellularLocation>
        <location evidence="1">Nucleus</location>
    </subcellularLocation>
</comment>
<dbReference type="InterPro" id="IPR046829">
    <property type="entry name" value="Calmod_bind_C"/>
</dbReference>
<dbReference type="GO" id="GO:0080142">
    <property type="term" value="P:regulation of salicylic acid biosynthetic process"/>
    <property type="evidence" value="ECO:0007669"/>
    <property type="project" value="TreeGrafter"/>
</dbReference>
<proteinExistence type="inferred from homology"/>
<evidence type="ECO:0000256" key="2">
    <source>
        <dbReference type="ARBA" id="ARBA00007214"/>
    </source>
</evidence>
<dbReference type="GO" id="GO:0043565">
    <property type="term" value="F:sequence-specific DNA binding"/>
    <property type="evidence" value="ECO:0007669"/>
    <property type="project" value="TreeGrafter"/>
</dbReference>
<feature type="domain" description="Calmodulin binding protein central" evidence="9">
    <location>
        <begin position="292"/>
        <end position="363"/>
    </location>
</feature>
<keyword evidence="4" id="KW-0238">DNA-binding</keyword>
<evidence type="ECO:0000313" key="12">
    <source>
        <dbReference type="Proteomes" id="UP000734854"/>
    </source>
</evidence>
<dbReference type="Proteomes" id="UP000734854">
    <property type="component" value="Unassembled WGS sequence"/>
</dbReference>
<dbReference type="InterPro" id="IPR046831">
    <property type="entry name" value="Calmodulin_bind_N"/>
</dbReference>
<dbReference type="Pfam" id="PF20451">
    <property type="entry name" value="Calmod_bind_M"/>
    <property type="match status" value="1"/>
</dbReference>
<keyword evidence="5" id="KW-0010">Activator</keyword>
<name>A0A8J5LG15_ZINOF</name>
<dbReference type="Pfam" id="PF20452">
    <property type="entry name" value="Calmod_bind_C"/>
    <property type="match status" value="1"/>
</dbReference>